<feature type="domain" description="CHK kinase-like" evidence="1">
    <location>
        <begin position="141"/>
        <end position="316"/>
    </location>
</feature>
<name>A0A1I7S3C1_BURXY</name>
<organism evidence="3 5">
    <name type="scientific">Bursaphelenchus xylophilus</name>
    <name type="common">Pinewood nematode worm</name>
    <name type="synonym">Aphelenchoides xylophilus</name>
    <dbReference type="NCBI Taxonomy" id="6326"/>
    <lineage>
        <taxon>Eukaryota</taxon>
        <taxon>Metazoa</taxon>
        <taxon>Ecdysozoa</taxon>
        <taxon>Nematoda</taxon>
        <taxon>Chromadorea</taxon>
        <taxon>Rhabditida</taxon>
        <taxon>Tylenchina</taxon>
        <taxon>Tylenchomorpha</taxon>
        <taxon>Aphelenchoidea</taxon>
        <taxon>Aphelenchoididae</taxon>
        <taxon>Bursaphelenchus</taxon>
    </lineage>
</organism>
<dbReference type="Gene3D" id="3.90.1200.10">
    <property type="match status" value="1"/>
</dbReference>
<dbReference type="EMBL" id="CAJFCV020000004">
    <property type="protein sequence ID" value="CAG9116204.1"/>
    <property type="molecule type" value="Genomic_DNA"/>
</dbReference>
<reference evidence="5" key="1">
    <citation type="submission" date="2016-11" db="UniProtKB">
        <authorList>
            <consortium name="WormBaseParasite"/>
        </authorList>
    </citation>
    <scope>IDENTIFICATION</scope>
</reference>
<dbReference type="OrthoDB" id="5873804at2759"/>
<dbReference type="Proteomes" id="UP000582659">
    <property type="component" value="Unassembled WGS sequence"/>
</dbReference>
<evidence type="ECO:0000313" key="5">
    <source>
        <dbReference type="WBParaSite" id="BXY_0750200.1"/>
    </source>
</evidence>
<dbReference type="Pfam" id="PF02958">
    <property type="entry name" value="EcKL"/>
    <property type="match status" value="1"/>
</dbReference>
<sequence length="378" mass="43964">MRSKPSSSLLTLEDMILPTTLTVKEVVEDMIKQSHCVNDESDINNIGAAPIHMGFNSRVARVQMYVQNGNVIKAVLKQPISQYSKDLYKPEENSFTKNLCFFHNQEIFVYRNIAPKMDFIRFPKMLSAKESDVRTGQHGYILLEDLGDFGKTNKVIEGMDFQKCANVVTSLAQFHAYSHVLNRKENIFEKMKCAVPSIDLIPFDLFIRLVSFDRSFFQCEEVIRKWMKDYKSMPQNVHLKYGYPAVLAHGDLWTDNILLHGDKVVSILDWQCSHISTGLNDLAKFLFVSARSDVFRDHIHDLFIIYHNTFHQTLTKNGCSFSFTLDQQVEMFKYQAPFEFLFCILIFPSLGERATKKEKEELKERLKNAYNYIRQRTE</sequence>
<proteinExistence type="predicted"/>
<dbReference type="InterPro" id="IPR011009">
    <property type="entry name" value="Kinase-like_dom_sf"/>
</dbReference>
<dbReference type="SMART" id="SM00587">
    <property type="entry name" value="CHK"/>
    <property type="match status" value="1"/>
</dbReference>
<dbReference type="PANTHER" id="PTHR23020:SF41">
    <property type="entry name" value="AMINOGLYCOSIDE PHOSPHOTRANSFERASE DOMAIN-CONTAINING PROTEIN"/>
    <property type="match status" value="1"/>
</dbReference>
<keyword evidence="4" id="KW-1185">Reference proteome</keyword>
<dbReference type="AlphaFoldDB" id="A0A1I7S3C1"/>
<dbReference type="EMBL" id="CAJFDI010000004">
    <property type="protein sequence ID" value="CAD5226764.1"/>
    <property type="molecule type" value="Genomic_DNA"/>
</dbReference>
<reference evidence="2" key="2">
    <citation type="submission" date="2020-09" db="EMBL/GenBank/DDBJ databases">
        <authorList>
            <person name="Kikuchi T."/>
        </authorList>
    </citation>
    <scope>NUCLEOTIDE SEQUENCE</scope>
    <source>
        <strain evidence="2">Ka4C1</strain>
    </source>
</reference>
<dbReference type="SUPFAM" id="SSF56112">
    <property type="entry name" value="Protein kinase-like (PK-like)"/>
    <property type="match status" value="1"/>
</dbReference>
<accession>A0A1I7S3C1</accession>
<dbReference type="WBParaSite" id="BXY_0750200.1">
    <property type="protein sequence ID" value="BXY_0750200.1"/>
    <property type="gene ID" value="BXY_0750200"/>
</dbReference>
<gene>
    <name evidence="2" type="ORF">BXYJ_LOCUS9309</name>
</gene>
<evidence type="ECO:0000313" key="3">
    <source>
        <dbReference type="Proteomes" id="UP000095284"/>
    </source>
</evidence>
<evidence type="ECO:0000313" key="4">
    <source>
        <dbReference type="Proteomes" id="UP000659654"/>
    </source>
</evidence>
<dbReference type="InterPro" id="IPR052961">
    <property type="entry name" value="Oxido-Kinase-like_Enzymes"/>
</dbReference>
<dbReference type="InterPro" id="IPR004119">
    <property type="entry name" value="EcKL"/>
</dbReference>
<dbReference type="Proteomes" id="UP000659654">
    <property type="component" value="Unassembled WGS sequence"/>
</dbReference>
<evidence type="ECO:0000259" key="1">
    <source>
        <dbReference type="SMART" id="SM00587"/>
    </source>
</evidence>
<dbReference type="InterPro" id="IPR015897">
    <property type="entry name" value="CHK_kinase-like"/>
</dbReference>
<evidence type="ECO:0000313" key="2">
    <source>
        <dbReference type="EMBL" id="CAD5226764.1"/>
    </source>
</evidence>
<dbReference type="PANTHER" id="PTHR23020">
    <property type="entry name" value="UNCHARACTERIZED NUCLEAR HORMONE RECEPTOR-RELATED"/>
    <property type="match status" value="1"/>
</dbReference>
<protein>
    <submittedName>
        <fullName evidence="2">(pine wood nematode) hypothetical protein</fullName>
    </submittedName>
    <submittedName>
        <fullName evidence="5">CHK domain-containing protein</fullName>
    </submittedName>
</protein>
<dbReference type="Proteomes" id="UP000095284">
    <property type="component" value="Unplaced"/>
</dbReference>